<dbReference type="STRING" id="762967.HMPREF9440_00973"/>
<accession>H3KE12</accession>
<gene>
    <name evidence="2" type="ORF">HMPREF9440_00973</name>
</gene>
<evidence type="ECO:0000256" key="1">
    <source>
        <dbReference type="SAM" id="MobiDB-lite"/>
    </source>
</evidence>
<dbReference type="Proteomes" id="UP000004956">
    <property type="component" value="Unassembled WGS sequence"/>
</dbReference>
<dbReference type="PATRIC" id="fig|762967.3.peg.775"/>
<organism evidence="2 3">
    <name type="scientific">Sutterella parvirubra YIT 11816</name>
    <dbReference type="NCBI Taxonomy" id="762967"/>
    <lineage>
        <taxon>Bacteria</taxon>
        <taxon>Pseudomonadati</taxon>
        <taxon>Pseudomonadota</taxon>
        <taxon>Betaproteobacteria</taxon>
        <taxon>Burkholderiales</taxon>
        <taxon>Sutterellaceae</taxon>
        <taxon>Sutterella</taxon>
    </lineage>
</organism>
<comment type="caution">
    <text evidence="2">The sequence shown here is derived from an EMBL/GenBank/DDBJ whole genome shotgun (WGS) entry which is preliminary data.</text>
</comment>
<name>H3KE12_9BURK</name>
<dbReference type="AlphaFoldDB" id="H3KE12"/>
<sequence length="47" mass="5152">MPTRARTPRPGASVGQSLEEGRSRRRLRASAARPFSFGPARSDQPQT</sequence>
<keyword evidence="3" id="KW-1185">Reference proteome</keyword>
<feature type="region of interest" description="Disordered" evidence="1">
    <location>
        <begin position="1"/>
        <end position="47"/>
    </location>
</feature>
<reference evidence="2 3" key="1">
    <citation type="submission" date="2011-11" db="EMBL/GenBank/DDBJ databases">
        <authorList>
            <person name="Weinstock G."/>
            <person name="Sodergren E."/>
            <person name="Clifton S."/>
            <person name="Fulton L."/>
            <person name="Fulton B."/>
            <person name="Courtney L."/>
            <person name="Fronick C."/>
            <person name="Harrison M."/>
            <person name="Strong C."/>
            <person name="Farmer C."/>
            <person name="Delahaunty K."/>
            <person name="Markovic C."/>
            <person name="Hall O."/>
            <person name="Minx P."/>
            <person name="Tomlinson C."/>
            <person name="Mitreva M."/>
            <person name="Hou S."/>
            <person name="Chen J."/>
            <person name="Wollam A."/>
            <person name="Pepin K.H."/>
            <person name="Johnson M."/>
            <person name="Bhonagiri V."/>
            <person name="Zhang X."/>
            <person name="Suruliraj S."/>
            <person name="Warren W."/>
            <person name="Chinwalla A."/>
            <person name="Mardis E.R."/>
            <person name="Wilson R.K."/>
        </authorList>
    </citation>
    <scope>NUCLEOTIDE SEQUENCE [LARGE SCALE GENOMIC DNA]</scope>
    <source>
        <strain evidence="2 3">YIT 11816</strain>
    </source>
</reference>
<evidence type="ECO:0000313" key="3">
    <source>
        <dbReference type="Proteomes" id="UP000004956"/>
    </source>
</evidence>
<evidence type="ECO:0000313" key="2">
    <source>
        <dbReference type="EMBL" id="EHY31656.1"/>
    </source>
</evidence>
<dbReference type="HOGENOM" id="CLU_3174039_0_0_4"/>
<proteinExistence type="predicted"/>
<dbReference type="EMBL" id="AFBQ01000131">
    <property type="protein sequence ID" value="EHY31656.1"/>
    <property type="molecule type" value="Genomic_DNA"/>
</dbReference>
<protein>
    <submittedName>
        <fullName evidence="2">Uncharacterized protein</fullName>
    </submittedName>
</protein>